<dbReference type="Proteomes" id="UP000000311">
    <property type="component" value="Unassembled WGS sequence"/>
</dbReference>
<dbReference type="Pfam" id="PF01498">
    <property type="entry name" value="HTH_Tnp_Tc3_2"/>
    <property type="match status" value="1"/>
</dbReference>
<organism evidence="4">
    <name type="scientific">Camponotus floridanus</name>
    <name type="common">Florida carpenter ant</name>
    <dbReference type="NCBI Taxonomy" id="104421"/>
    <lineage>
        <taxon>Eukaryota</taxon>
        <taxon>Metazoa</taxon>
        <taxon>Ecdysozoa</taxon>
        <taxon>Arthropoda</taxon>
        <taxon>Hexapoda</taxon>
        <taxon>Insecta</taxon>
        <taxon>Pterygota</taxon>
        <taxon>Neoptera</taxon>
        <taxon>Endopterygota</taxon>
        <taxon>Hymenoptera</taxon>
        <taxon>Apocrita</taxon>
        <taxon>Aculeata</taxon>
        <taxon>Formicoidea</taxon>
        <taxon>Formicidae</taxon>
        <taxon>Formicinae</taxon>
        <taxon>Camponotus</taxon>
    </lineage>
</organism>
<dbReference type="Gene3D" id="3.30.420.10">
    <property type="entry name" value="Ribonuclease H-like superfamily/Ribonuclease H"/>
    <property type="match status" value="1"/>
</dbReference>
<dbReference type="PANTHER" id="PTHR23022">
    <property type="entry name" value="TRANSPOSABLE ELEMENT-RELATED"/>
    <property type="match status" value="1"/>
</dbReference>
<dbReference type="EMBL" id="GL443159">
    <property type="protein sequence ID" value="EFN62494.1"/>
    <property type="molecule type" value="Genomic_DNA"/>
</dbReference>
<evidence type="ECO:0000313" key="3">
    <source>
        <dbReference type="EMBL" id="EFN62494.1"/>
    </source>
</evidence>
<dbReference type="InterPro" id="IPR002492">
    <property type="entry name" value="Transposase_Tc1-like"/>
</dbReference>
<dbReference type="STRING" id="104421.E2AVP8"/>
<accession>E2AVP8</accession>
<reference evidence="3 4" key="1">
    <citation type="journal article" date="2010" name="Science">
        <title>Genomic comparison of the ants Camponotus floridanus and Harpegnathos saltator.</title>
        <authorList>
            <person name="Bonasio R."/>
            <person name="Zhang G."/>
            <person name="Ye C."/>
            <person name="Mutti N.S."/>
            <person name="Fang X."/>
            <person name="Qin N."/>
            <person name="Donahue G."/>
            <person name="Yang P."/>
            <person name="Li Q."/>
            <person name="Li C."/>
            <person name="Zhang P."/>
            <person name="Huang Z."/>
            <person name="Berger S.L."/>
            <person name="Reinberg D."/>
            <person name="Wang J."/>
            <person name="Liebig J."/>
        </authorList>
    </citation>
    <scope>NUCLEOTIDE SEQUENCE [LARGE SCALE GENOMIC DNA]</scope>
    <source>
        <strain evidence="4">C129</strain>
    </source>
</reference>
<dbReference type="InterPro" id="IPR036397">
    <property type="entry name" value="RNaseH_sf"/>
</dbReference>
<dbReference type="InterPro" id="IPR052338">
    <property type="entry name" value="Transposase_5"/>
</dbReference>
<evidence type="ECO:0000259" key="1">
    <source>
        <dbReference type="Pfam" id="PF01498"/>
    </source>
</evidence>
<dbReference type="GO" id="GO:0003677">
    <property type="term" value="F:DNA binding"/>
    <property type="evidence" value="ECO:0007669"/>
    <property type="project" value="InterPro"/>
</dbReference>
<proteinExistence type="predicted"/>
<sequence>QRQRLRNISSRTVINRLRETGLHARHPNRVPMLTARHRRARLAYANAHRGWTLRQWGNVLFTDESRFNLYGSDRRPLVWRRRGERFRQNFVRPVVAYGGGSVMVWGGVSRNWRTPLVIVRENLTARRYIDQILRPIVLRKRQHLRSFILMQDNARPHTANITRRFLERHDITLLRHPAMS</sequence>
<feature type="non-terminal residue" evidence="3">
    <location>
        <position position="1"/>
    </location>
</feature>
<dbReference type="InterPro" id="IPR038717">
    <property type="entry name" value="Tc1-like_DDE_dom"/>
</dbReference>
<feature type="domain" description="Tc1-like transposase DDE" evidence="2">
    <location>
        <begin position="59"/>
        <end position="180"/>
    </location>
</feature>
<evidence type="ECO:0000313" key="4">
    <source>
        <dbReference type="Proteomes" id="UP000000311"/>
    </source>
</evidence>
<protein>
    <submittedName>
        <fullName evidence="3">Transposable element Tc1 transposase</fullName>
    </submittedName>
</protein>
<dbReference type="InParanoid" id="E2AVP8"/>
<dbReference type="OMA" id="CLNAMAY"/>
<dbReference type="Pfam" id="PF13358">
    <property type="entry name" value="DDE_3"/>
    <property type="match status" value="1"/>
</dbReference>
<dbReference type="GO" id="GO:0006313">
    <property type="term" value="P:DNA transposition"/>
    <property type="evidence" value="ECO:0007669"/>
    <property type="project" value="InterPro"/>
</dbReference>
<feature type="non-terminal residue" evidence="3">
    <location>
        <position position="180"/>
    </location>
</feature>
<name>E2AVP8_CAMFO</name>
<dbReference type="AlphaFoldDB" id="E2AVP8"/>
<gene>
    <name evidence="3" type="ORF">EAG_04669</name>
</gene>
<dbReference type="GO" id="GO:0015074">
    <property type="term" value="P:DNA integration"/>
    <property type="evidence" value="ECO:0007669"/>
    <property type="project" value="InterPro"/>
</dbReference>
<evidence type="ECO:0000259" key="2">
    <source>
        <dbReference type="Pfam" id="PF13358"/>
    </source>
</evidence>
<keyword evidence="4" id="KW-1185">Reference proteome</keyword>
<feature type="domain" description="Transposase Tc1-like" evidence="1">
    <location>
        <begin position="7"/>
        <end position="49"/>
    </location>
</feature>
<dbReference type="PANTHER" id="PTHR23022:SF135">
    <property type="entry name" value="SI:DKEY-77F5.3"/>
    <property type="match status" value="1"/>
</dbReference>